<reference evidence="2 3" key="1">
    <citation type="submission" date="2023-01" db="EMBL/GenBank/DDBJ databases">
        <title>Novel species of the genus Asticcacaulis isolated from rivers.</title>
        <authorList>
            <person name="Lu H."/>
        </authorList>
    </citation>
    <scope>NUCLEOTIDE SEQUENCE [LARGE SCALE GENOMIC DNA]</scope>
    <source>
        <strain evidence="2 3">BYS171W</strain>
    </source>
</reference>
<keyword evidence="1" id="KW-1133">Transmembrane helix</keyword>
<sequence length="147" mass="16142">MITARIHEPDLADILSPRGRINRATYLLYSLTFLPLERLFQGIASSDTSWLELLGIAVALPLIWLWACLTIKRLHDLNLSGWWCLALLLFPVTSAGAMVLIYFLEAGSVIPVLLAVIAGIPVLLAYILLTFVKGTVGDNRFGPDPLA</sequence>
<keyword evidence="1" id="KW-0472">Membrane</keyword>
<dbReference type="Proteomes" id="UP001214854">
    <property type="component" value="Unassembled WGS sequence"/>
</dbReference>
<dbReference type="InterPro" id="IPR008523">
    <property type="entry name" value="DUF805"/>
</dbReference>
<dbReference type="Pfam" id="PF05656">
    <property type="entry name" value="DUF805"/>
    <property type="match status" value="1"/>
</dbReference>
<organism evidence="2 3">
    <name type="scientific">Asticcacaulis aquaticus</name>
    <dbReference type="NCBI Taxonomy" id="2984212"/>
    <lineage>
        <taxon>Bacteria</taxon>
        <taxon>Pseudomonadati</taxon>
        <taxon>Pseudomonadota</taxon>
        <taxon>Alphaproteobacteria</taxon>
        <taxon>Caulobacterales</taxon>
        <taxon>Caulobacteraceae</taxon>
        <taxon>Asticcacaulis</taxon>
    </lineage>
</organism>
<evidence type="ECO:0000313" key="2">
    <source>
        <dbReference type="EMBL" id="MDC7682484.1"/>
    </source>
</evidence>
<evidence type="ECO:0000313" key="3">
    <source>
        <dbReference type="Proteomes" id="UP001214854"/>
    </source>
</evidence>
<accession>A0ABT5HR09</accession>
<dbReference type="PANTHER" id="PTHR34980">
    <property type="entry name" value="INNER MEMBRANE PROTEIN-RELATED-RELATED"/>
    <property type="match status" value="1"/>
</dbReference>
<dbReference type="RefSeq" id="WP_272746971.1">
    <property type="nucleotide sequence ID" value="NZ_JAQQKX010000002.1"/>
</dbReference>
<protein>
    <submittedName>
        <fullName evidence="2">DUF805 domain-containing protein</fullName>
    </submittedName>
</protein>
<dbReference type="PANTHER" id="PTHR34980:SF3">
    <property type="entry name" value="BLR8105 PROTEIN"/>
    <property type="match status" value="1"/>
</dbReference>
<proteinExistence type="predicted"/>
<keyword evidence="1" id="KW-0812">Transmembrane</keyword>
<feature type="transmembrane region" description="Helical" evidence="1">
    <location>
        <begin position="50"/>
        <end position="69"/>
    </location>
</feature>
<feature type="transmembrane region" description="Helical" evidence="1">
    <location>
        <begin position="81"/>
        <end position="104"/>
    </location>
</feature>
<comment type="caution">
    <text evidence="2">The sequence shown here is derived from an EMBL/GenBank/DDBJ whole genome shotgun (WGS) entry which is preliminary data.</text>
</comment>
<dbReference type="EMBL" id="JAQQKX010000002">
    <property type="protein sequence ID" value="MDC7682484.1"/>
    <property type="molecule type" value="Genomic_DNA"/>
</dbReference>
<feature type="transmembrane region" description="Helical" evidence="1">
    <location>
        <begin position="110"/>
        <end position="132"/>
    </location>
</feature>
<evidence type="ECO:0000256" key="1">
    <source>
        <dbReference type="SAM" id="Phobius"/>
    </source>
</evidence>
<gene>
    <name evidence="2" type="ORF">PQU92_04305</name>
</gene>
<keyword evidence="3" id="KW-1185">Reference proteome</keyword>
<name>A0ABT5HR09_9CAUL</name>